<dbReference type="InterPro" id="IPR009057">
    <property type="entry name" value="Homeodomain-like_sf"/>
</dbReference>
<organism evidence="7 8">
    <name type="scientific">Caulobacter radicis</name>
    <dbReference type="NCBI Taxonomy" id="2172650"/>
    <lineage>
        <taxon>Bacteria</taxon>
        <taxon>Pseudomonadati</taxon>
        <taxon>Pseudomonadota</taxon>
        <taxon>Alphaproteobacteria</taxon>
        <taxon>Caulobacterales</taxon>
        <taxon>Caulobacteraceae</taxon>
        <taxon>Caulobacter</taxon>
    </lineage>
</organism>
<dbReference type="PRINTS" id="PR00455">
    <property type="entry name" value="HTHTETR"/>
</dbReference>
<dbReference type="InterPro" id="IPR001647">
    <property type="entry name" value="HTH_TetR"/>
</dbReference>
<sequence length="273" mass="29402">MVWRPPAPAQPARRTKSRSRDAPAKAARGSQLDNTPMPRNADLPDVGAASPLDGRAKDVPRRRTQAERSTATRAVLLKAAVGCLYRHGYGATTTINVANEAGVSRGAMLHQFPSKADLMAFVVEETFAQDLRLYRRLLRGIDTRRDRLIAYPEAAWRVLSRPAGVAVIEILQGSRSDHDLKQRLSPILARIEATASAEINRQFPAGASQPLRQLIVGAVRGLAMMNIVDPDDEGVRRAIPLLQALVRAGVETGLFSSAPASPVASAAPAVART</sequence>
<dbReference type="InterPro" id="IPR050109">
    <property type="entry name" value="HTH-type_TetR-like_transc_reg"/>
</dbReference>
<evidence type="ECO:0000256" key="5">
    <source>
        <dbReference type="SAM" id="MobiDB-lite"/>
    </source>
</evidence>
<dbReference type="EMBL" id="QDKP01000049">
    <property type="protein sequence ID" value="PVM77540.1"/>
    <property type="molecule type" value="Genomic_DNA"/>
</dbReference>
<evidence type="ECO:0000256" key="2">
    <source>
        <dbReference type="ARBA" id="ARBA00023125"/>
    </source>
</evidence>
<gene>
    <name evidence="7" type="ORF">DDF65_16585</name>
</gene>
<evidence type="ECO:0000313" key="7">
    <source>
        <dbReference type="EMBL" id="PVM77540.1"/>
    </source>
</evidence>
<dbReference type="Pfam" id="PF00440">
    <property type="entry name" value="TetR_N"/>
    <property type="match status" value="1"/>
</dbReference>
<feature type="domain" description="HTH tetR-type" evidence="6">
    <location>
        <begin position="70"/>
        <end position="130"/>
    </location>
</feature>
<reference evidence="7 8" key="1">
    <citation type="submission" date="2018-04" db="EMBL/GenBank/DDBJ databases">
        <title>The genome sequence of Caulobacter sp. 736.</title>
        <authorList>
            <person name="Gao J."/>
            <person name="Sun J."/>
        </authorList>
    </citation>
    <scope>NUCLEOTIDE SEQUENCE [LARGE SCALE GENOMIC DNA]</scope>
    <source>
        <strain evidence="7 8">736</strain>
    </source>
</reference>
<keyword evidence="1" id="KW-0805">Transcription regulation</keyword>
<dbReference type="PANTHER" id="PTHR30055">
    <property type="entry name" value="HTH-TYPE TRANSCRIPTIONAL REGULATOR RUTR"/>
    <property type="match status" value="1"/>
</dbReference>
<comment type="caution">
    <text evidence="7">The sequence shown here is derived from an EMBL/GenBank/DDBJ whole genome shotgun (WGS) entry which is preliminary data.</text>
</comment>
<feature type="DNA-binding region" description="H-T-H motif" evidence="4">
    <location>
        <begin position="93"/>
        <end position="112"/>
    </location>
</feature>
<proteinExistence type="predicted"/>
<evidence type="ECO:0000256" key="4">
    <source>
        <dbReference type="PROSITE-ProRule" id="PRU00335"/>
    </source>
</evidence>
<dbReference type="AlphaFoldDB" id="A0A2T9J7M9"/>
<feature type="region of interest" description="Disordered" evidence="5">
    <location>
        <begin position="1"/>
        <end position="70"/>
    </location>
</feature>
<evidence type="ECO:0000256" key="1">
    <source>
        <dbReference type="ARBA" id="ARBA00023015"/>
    </source>
</evidence>
<accession>A0A2T9J7M9</accession>
<keyword evidence="3" id="KW-0804">Transcription</keyword>
<name>A0A2T9J7M9_9CAUL</name>
<evidence type="ECO:0000256" key="3">
    <source>
        <dbReference type="ARBA" id="ARBA00023163"/>
    </source>
</evidence>
<protein>
    <submittedName>
        <fullName evidence="7">TetR/AcrR family transcriptional regulator</fullName>
    </submittedName>
</protein>
<dbReference type="GO" id="GO:0000976">
    <property type="term" value="F:transcription cis-regulatory region binding"/>
    <property type="evidence" value="ECO:0007669"/>
    <property type="project" value="TreeGrafter"/>
</dbReference>
<keyword evidence="8" id="KW-1185">Reference proteome</keyword>
<feature type="compositionally biased region" description="Basic and acidic residues" evidence="5">
    <location>
        <begin position="54"/>
        <end position="66"/>
    </location>
</feature>
<dbReference type="GO" id="GO:0003700">
    <property type="term" value="F:DNA-binding transcription factor activity"/>
    <property type="evidence" value="ECO:0007669"/>
    <property type="project" value="TreeGrafter"/>
</dbReference>
<dbReference type="Proteomes" id="UP000244913">
    <property type="component" value="Unassembled WGS sequence"/>
</dbReference>
<dbReference type="PANTHER" id="PTHR30055:SF234">
    <property type="entry name" value="HTH-TYPE TRANSCRIPTIONAL REGULATOR BETI"/>
    <property type="match status" value="1"/>
</dbReference>
<evidence type="ECO:0000259" key="6">
    <source>
        <dbReference type="PROSITE" id="PS50977"/>
    </source>
</evidence>
<evidence type="ECO:0000313" key="8">
    <source>
        <dbReference type="Proteomes" id="UP000244913"/>
    </source>
</evidence>
<dbReference type="SUPFAM" id="SSF46689">
    <property type="entry name" value="Homeodomain-like"/>
    <property type="match status" value="1"/>
</dbReference>
<keyword evidence="2 4" id="KW-0238">DNA-binding</keyword>
<dbReference type="Gene3D" id="1.10.357.10">
    <property type="entry name" value="Tetracycline Repressor, domain 2"/>
    <property type="match status" value="1"/>
</dbReference>
<dbReference type="PROSITE" id="PS50977">
    <property type="entry name" value="HTH_TETR_2"/>
    <property type="match status" value="1"/>
</dbReference>